<dbReference type="PROSITE" id="PS51257">
    <property type="entry name" value="PROKAR_LIPOPROTEIN"/>
    <property type="match status" value="1"/>
</dbReference>
<gene>
    <name evidence="2" type="ORF">JT362_07920</name>
</gene>
<name>A0ABT2J5A7_9PSEU</name>
<feature type="region of interest" description="Disordered" evidence="1">
    <location>
        <begin position="186"/>
        <end position="207"/>
    </location>
</feature>
<evidence type="ECO:0000313" key="3">
    <source>
        <dbReference type="Proteomes" id="UP001156441"/>
    </source>
</evidence>
<dbReference type="InterPro" id="IPR027304">
    <property type="entry name" value="Trigger_fact/SurA_dom_sf"/>
</dbReference>
<keyword evidence="3" id="KW-1185">Reference proteome</keyword>
<evidence type="ECO:0000256" key="1">
    <source>
        <dbReference type="SAM" id="MobiDB-lite"/>
    </source>
</evidence>
<accession>A0ABT2J5A7</accession>
<protein>
    <submittedName>
        <fullName evidence="2">SurA N-terminal domain-containing protein</fullName>
    </submittedName>
</protein>
<organism evidence="2 3">
    <name type="scientific">Actinophytocola gossypii</name>
    <dbReference type="NCBI Taxonomy" id="2812003"/>
    <lineage>
        <taxon>Bacteria</taxon>
        <taxon>Bacillati</taxon>
        <taxon>Actinomycetota</taxon>
        <taxon>Actinomycetes</taxon>
        <taxon>Pseudonocardiales</taxon>
        <taxon>Pseudonocardiaceae</taxon>
    </lineage>
</organism>
<evidence type="ECO:0000313" key="2">
    <source>
        <dbReference type="EMBL" id="MCT2583040.1"/>
    </source>
</evidence>
<reference evidence="2 3" key="1">
    <citation type="submission" date="2021-02" db="EMBL/GenBank/DDBJ databases">
        <title>Actinophytocola xerophila sp. nov., isolated from soil of cotton cropping field.</title>
        <authorList>
            <person name="Huang R."/>
            <person name="Chen X."/>
            <person name="Ge X."/>
            <person name="Liu W."/>
        </authorList>
    </citation>
    <scope>NUCLEOTIDE SEQUENCE [LARGE SCALE GENOMIC DNA]</scope>
    <source>
        <strain evidence="2 3">S1-96</strain>
    </source>
</reference>
<dbReference type="RefSeq" id="WP_260190370.1">
    <property type="nucleotide sequence ID" value="NZ_JAFFZE010000006.1"/>
</dbReference>
<comment type="caution">
    <text evidence="2">The sequence shown here is derived from an EMBL/GenBank/DDBJ whole genome shotgun (WGS) entry which is preliminary data.</text>
</comment>
<dbReference type="EMBL" id="JAFFZE010000006">
    <property type="protein sequence ID" value="MCT2583040.1"/>
    <property type="molecule type" value="Genomic_DNA"/>
</dbReference>
<proteinExistence type="predicted"/>
<dbReference type="Proteomes" id="UP001156441">
    <property type="component" value="Unassembled WGS sequence"/>
</dbReference>
<dbReference type="Pfam" id="PF13623">
    <property type="entry name" value="SurA_N_2"/>
    <property type="match status" value="1"/>
</dbReference>
<sequence length="317" mass="33044">MTTAKLRMPGLIAVLVSLVAGLTACGSGPGQINSAVIIDGSAISVDQVQALVDKVVAEQPAAQQLARERKLDLVAREALGQLIVHEVLDDAAERAGITADRSEVTAFLEQDPLGQELPTDGSVPPEQLVQQLVFRARDAGDYARDQVLLTMLAEEYLGRASVTYNLVQLDNAEDANTLAERIAASPADSEQLMNEAGGQGGAQLEASTGATPDGVYLTAPEGSVFVLPAGQGQGGFQVVHVLDRELSSQADPSAIAAVPPEQLPLLGLFALREDTMAADIEVSPRYGVWNHAIVGVVPKSEAEVSGAVLAPSDSARP</sequence>
<dbReference type="SUPFAM" id="SSF109998">
    <property type="entry name" value="Triger factor/SurA peptide-binding domain-like"/>
    <property type="match status" value="1"/>
</dbReference>